<comment type="similarity">
    <text evidence="2 6">Belongs to the FKBP-type PPIase family.</text>
</comment>
<dbReference type="PANTHER" id="PTHR43811:SF57">
    <property type="entry name" value="FKBP-TYPE PEPTIDYL-PROLYL CIS-TRANS ISOMERASE FKPA-RELATED"/>
    <property type="match status" value="1"/>
</dbReference>
<dbReference type="Gene3D" id="1.10.287.460">
    <property type="entry name" value="Peptidyl-prolyl cis-trans isomerase, FKBP-type, N-terminal domain"/>
    <property type="match status" value="1"/>
</dbReference>
<dbReference type="PATRIC" id="fig|1341683.3.peg.2564"/>
<dbReference type="EMBL" id="AYEU01000007">
    <property type="protein sequence ID" value="ESK50609.1"/>
    <property type="molecule type" value="Genomic_DNA"/>
</dbReference>
<accession>V2VSA5</accession>
<dbReference type="HOGENOM" id="CLU_013615_0_1_6"/>
<dbReference type="PROSITE" id="PS50059">
    <property type="entry name" value="FKBP_PPIASE"/>
    <property type="match status" value="1"/>
</dbReference>
<comment type="catalytic activity">
    <reaction evidence="1 5 6">
        <text>[protein]-peptidylproline (omega=180) = [protein]-peptidylproline (omega=0)</text>
        <dbReference type="Rhea" id="RHEA:16237"/>
        <dbReference type="Rhea" id="RHEA-COMP:10747"/>
        <dbReference type="Rhea" id="RHEA-COMP:10748"/>
        <dbReference type="ChEBI" id="CHEBI:83833"/>
        <dbReference type="ChEBI" id="CHEBI:83834"/>
        <dbReference type="EC" id="5.2.1.8"/>
    </reaction>
</comment>
<dbReference type="InterPro" id="IPR036944">
    <property type="entry name" value="PPIase_FKBP_N_sf"/>
</dbReference>
<dbReference type="EC" id="5.2.1.8" evidence="6"/>
<dbReference type="InterPro" id="IPR046357">
    <property type="entry name" value="PPIase_dom_sf"/>
</dbReference>
<dbReference type="AlphaFoldDB" id="V2VSA5"/>
<gene>
    <name evidence="8" type="ORF">P255_02592</name>
</gene>
<keyword evidence="3 5" id="KW-0697">Rotamase</keyword>
<dbReference type="RefSeq" id="WP_004902876.1">
    <property type="nucleotide sequence ID" value="NZ_BBTI01000005.1"/>
</dbReference>
<dbReference type="Pfam" id="PF01346">
    <property type="entry name" value="FKBP_N"/>
    <property type="match status" value="1"/>
</dbReference>
<evidence type="ECO:0000259" key="7">
    <source>
        <dbReference type="PROSITE" id="PS50059"/>
    </source>
</evidence>
<dbReference type="GO" id="GO:0006457">
    <property type="term" value="P:protein folding"/>
    <property type="evidence" value="ECO:0007669"/>
    <property type="project" value="InterPro"/>
</dbReference>
<dbReference type="GO" id="GO:0003755">
    <property type="term" value="F:peptidyl-prolyl cis-trans isomerase activity"/>
    <property type="evidence" value="ECO:0007669"/>
    <property type="project" value="UniProtKB-UniRule"/>
</dbReference>
<evidence type="ECO:0000256" key="1">
    <source>
        <dbReference type="ARBA" id="ARBA00000971"/>
    </source>
</evidence>
<evidence type="ECO:0000256" key="5">
    <source>
        <dbReference type="PROSITE-ProRule" id="PRU00277"/>
    </source>
</evidence>
<evidence type="ECO:0000313" key="9">
    <source>
        <dbReference type="Proteomes" id="UP000018418"/>
    </source>
</evidence>
<proteinExistence type="inferred from homology"/>
<dbReference type="SUPFAM" id="SSF54534">
    <property type="entry name" value="FKBP-like"/>
    <property type="match status" value="1"/>
</dbReference>
<feature type="domain" description="PPIase FKBP-type" evidence="7">
    <location>
        <begin position="147"/>
        <end position="232"/>
    </location>
</feature>
<evidence type="ECO:0000256" key="3">
    <source>
        <dbReference type="ARBA" id="ARBA00023110"/>
    </source>
</evidence>
<sequence>MSKALPVAVAVILGGAALVPVFYASQHPAPAKTHRASAGTSSEPKKVLSYMQGYQMGGQVSPEMDIDGFAQGLRDAREHKPHAYNDQQVKEAIVNYQKELQGKLSSLQEKNKTFLTENAKKAGVKTTASGLQYEIIKQGTGKQATANSTVKVNYEGKLVDGTVFDSSYARGEPAEFPLAGTIPGWIEGIPLLKEGGSIMLYVPAKLAYGEQGNQAIPPNSVLIFKVDLLAVK</sequence>
<evidence type="ECO:0000256" key="2">
    <source>
        <dbReference type="ARBA" id="ARBA00006577"/>
    </source>
</evidence>
<name>V2VSA5_9GAMM</name>
<dbReference type="PANTHER" id="PTHR43811">
    <property type="entry name" value="FKBP-TYPE PEPTIDYL-PROLYL CIS-TRANS ISOMERASE FKPA"/>
    <property type="match status" value="1"/>
</dbReference>
<evidence type="ECO:0000256" key="6">
    <source>
        <dbReference type="RuleBase" id="RU003915"/>
    </source>
</evidence>
<comment type="caution">
    <text evidence="8">The sequence shown here is derived from an EMBL/GenBank/DDBJ whole genome shotgun (WGS) entry which is preliminary data.</text>
</comment>
<keyword evidence="4 5" id="KW-0413">Isomerase</keyword>
<dbReference type="Proteomes" id="UP000018418">
    <property type="component" value="Unassembled WGS sequence"/>
</dbReference>
<evidence type="ECO:0000256" key="4">
    <source>
        <dbReference type="ARBA" id="ARBA00023235"/>
    </source>
</evidence>
<dbReference type="STRING" id="396323.VH98_03995"/>
<reference evidence="8 9" key="1">
    <citation type="submission" date="2013-10" db="EMBL/GenBank/DDBJ databases">
        <title>The Genome Sequence of Acinetobacter brisouii CIP 110357.</title>
        <authorList>
            <consortium name="The Broad Institute Genomics Platform"/>
            <consortium name="The Broad Institute Genome Sequencing Center for Infectious Disease"/>
            <person name="Cerqueira G."/>
            <person name="Feldgarden M."/>
            <person name="Courvalin P."/>
            <person name="Grillot-Courvalin C."/>
            <person name="Clermont D."/>
            <person name="Rocha E."/>
            <person name="Yoon E.-J."/>
            <person name="Nemec A."/>
            <person name="Young S.K."/>
            <person name="Zeng Q."/>
            <person name="Gargeya S."/>
            <person name="Fitzgerald M."/>
            <person name="Abouelleil A."/>
            <person name="Alvarado L."/>
            <person name="Berlin A.M."/>
            <person name="Chapman S.B."/>
            <person name="Gainer-Dewar J."/>
            <person name="Goldberg J."/>
            <person name="Gnerre S."/>
            <person name="Griggs A."/>
            <person name="Gujja S."/>
            <person name="Hansen M."/>
            <person name="Howarth C."/>
            <person name="Imamovic A."/>
            <person name="Ireland A."/>
            <person name="Larimer J."/>
            <person name="McCowan C."/>
            <person name="Murphy C."/>
            <person name="Pearson M."/>
            <person name="Poon T.W."/>
            <person name="Priest M."/>
            <person name="Roberts A."/>
            <person name="Saif S."/>
            <person name="Shea T."/>
            <person name="Sykes S."/>
            <person name="Wortman J."/>
            <person name="Nusbaum C."/>
            <person name="Birren B."/>
        </authorList>
    </citation>
    <scope>NUCLEOTIDE SEQUENCE [LARGE SCALE GENOMIC DNA]</scope>
    <source>
        <strain evidence="8 9">CIP 110357</strain>
    </source>
</reference>
<dbReference type="OrthoDB" id="9814548at2"/>
<dbReference type="InterPro" id="IPR000774">
    <property type="entry name" value="PPIase_FKBP_N"/>
</dbReference>
<keyword evidence="9" id="KW-1185">Reference proteome</keyword>
<evidence type="ECO:0000313" key="8">
    <source>
        <dbReference type="EMBL" id="ESK50609.1"/>
    </source>
</evidence>
<organism evidence="8 9">
    <name type="scientific">Acinetobacter brisouii CIP 110357</name>
    <dbReference type="NCBI Taxonomy" id="1341683"/>
    <lineage>
        <taxon>Bacteria</taxon>
        <taxon>Pseudomonadati</taxon>
        <taxon>Pseudomonadota</taxon>
        <taxon>Gammaproteobacteria</taxon>
        <taxon>Moraxellales</taxon>
        <taxon>Moraxellaceae</taxon>
        <taxon>Acinetobacter</taxon>
    </lineage>
</organism>
<protein>
    <recommendedName>
        <fullName evidence="6">Peptidyl-prolyl cis-trans isomerase</fullName>
        <ecNumber evidence="6">5.2.1.8</ecNumber>
    </recommendedName>
</protein>
<dbReference type="Pfam" id="PF00254">
    <property type="entry name" value="FKBP_C"/>
    <property type="match status" value="1"/>
</dbReference>
<dbReference type="Gene3D" id="3.10.50.40">
    <property type="match status" value="1"/>
</dbReference>
<dbReference type="InterPro" id="IPR001179">
    <property type="entry name" value="PPIase_FKBP_dom"/>
</dbReference>